<evidence type="ECO:0000259" key="1">
    <source>
        <dbReference type="Pfam" id="PF00814"/>
    </source>
</evidence>
<comment type="caution">
    <text evidence="2">The sequence shown here is derived from an EMBL/GenBank/DDBJ whole genome shotgun (WGS) entry which is preliminary data.</text>
</comment>
<keyword evidence="2" id="KW-0808">Transferase</keyword>
<evidence type="ECO:0000313" key="3">
    <source>
        <dbReference type="Proteomes" id="UP001556040"/>
    </source>
</evidence>
<accession>A0ABV3Q7K4</accession>
<keyword evidence="3" id="KW-1185">Reference proteome</keyword>
<gene>
    <name evidence="2" type="primary">tsaB</name>
    <name evidence="2" type="ORF">AB1471_15905</name>
</gene>
<dbReference type="CDD" id="cd24032">
    <property type="entry name" value="ASKHA_NBD_TsaB"/>
    <property type="match status" value="1"/>
</dbReference>
<proteinExistence type="predicted"/>
<evidence type="ECO:0000313" key="2">
    <source>
        <dbReference type="EMBL" id="MEW9503262.1"/>
    </source>
</evidence>
<dbReference type="PANTHER" id="PTHR11735:SF11">
    <property type="entry name" value="TRNA THREONYLCARBAMOYLADENOSINE BIOSYNTHESIS PROTEIN TSAB"/>
    <property type="match status" value="1"/>
</dbReference>
<dbReference type="GO" id="GO:0061711">
    <property type="term" value="F:tRNA N(6)-L-threonylcarbamoyladenine synthase activity"/>
    <property type="evidence" value="ECO:0007669"/>
    <property type="project" value="UniProtKB-EC"/>
</dbReference>
<dbReference type="InterPro" id="IPR022496">
    <property type="entry name" value="T6A_TsaB"/>
</dbReference>
<name>A0ABV3Q7K4_9BACL</name>
<dbReference type="Proteomes" id="UP001556040">
    <property type="component" value="Unassembled WGS sequence"/>
</dbReference>
<protein>
    <submittedName>
        <fullName evidence="2">tRNA (Adenosine(37)-N6)-threonylcarbamoyltransferase complex dimerization subunit type 1 TsaB</fullName>
        <ecNumber evidence="2">2.3.1.234</ecNumber>
    </submittedName>
</protein>
<dbReference type="EMBL" id="JBFMIA010000029">
    <property type="protein sequence ID" value="MEW9503262.1"/>
    <property type="molecule type" value="Genomic_DNA"/>
</dbReference>
<organism evidence="2 3">
    <name type="scientific">Jeotgalibacillus marinus</name>
    <dbReference type="NCBI Taxonomy" id="86667"/>
    <lineage>
        <taxon>Bacteria</taxon>
        <taxon>Bacillati</taxon>
        <taxon>Bacillota</taxon>
        <taxon>Bacilli</taxon>
        <taxon>Bacillales</taxon>
        <taxon>Caryophanaceae</taxon>
        <taxon>Jeotgalibacillus</taxon>
    </lineage>
</organism>
<dbReference type="Pfam" id="PF00814">
    <property type="entry name" value="TsaD"/>
    <property type="match status" value="1"/>
</dbReference>
<feature type="domain" description="Gcp-like" evidence="1">
    <location>
        <begin position="25"/>
        <end position="224"/>
    </location>
</feature>
<dbReference type="EC" id="2.3.1.234" evidence="2"/>
<reference evidence="2 3" key="1">
    <citation type="journal article" date="1979" name="Int. J. Syst. Evol. Microbiol.">
        <title>Bacillus globisporus subsp. marinus subsp. nov.</title>
        <authorList>
            <person name="Liu H."/>
        </authorList>
    </citation>
    <scope>NUCLEOTIDE SEQUENCE [LARGE SCALE GENOMIC DNA]</scope>
    <source>
        <strain evidence="2 3">DSM 1297</strain>
    </source>
</reference>
<dbReference type="PANTHER" id="PTHR11735">
    <property type="entry name" value="TRNA N6-ADENOSINE THREONYLCARBAMOYLTRANSFERASE"/>
    <property type="match status" value="1"/>
</dbReference>
<dbReference type="InterPro" id="IPR043129">
    <property type="entry name" value="ATPase_NBD"/>
</dbReference>
<dbReference type="NCBIfam" id="TIGR03725">
    <property type="entry name" value="T6A_YeaZ"/>
    <property type="match status" value="1"/>
</dbReference>
<sequence>MNVLVIDTSNFPLAIAVMNEDEVIAEMMINIKKNHSIQAMPLIETMLKAANLAPKEMDRIVVSMGPGSYTGVRIGVTMAKTLAWTLNIPVVGVSSLAAITGAGRHFNGLVCPVFDARRGQVYTGLYQFENHGLVAVEEDTNILMDSWIEKLAERTEKILFTGKDIAVFWEAIQNKLGDRAVRSALTENVPRASEIGLAGMAMEPGEVHGLVPNYIRLAEAEAKWIERQQQGKVND</sequence>
<dbReference type="Gene3D" id="3.30.420.40">
    <property type="match status" value="2"/>
</dbReference>
<dbReference type="RefSeq" id="WP_367780751.1">
    <property type="nucleotide sequence ID" value="NZ_JBFMIA010000029.1"/>
</dbReference>
<keyword evidence="2" id="KW-0012">Acyltransferase</keyword>
<dbReference type="SUPFAM" id="SSF53067">
    <property type="entry name" value="Actin-like ATPase domain"/>
    <property type="match status" value="2"/>
</dbReference>
<dbReference type="InterPro" id="IPR000905">
    <property type="entry name" value="Gcp-like_dom"/>
</dbReference>